<feature type="domain" description="HMA" evidence="19">
    <location>
        <begin position="85"/>
        <end position="151"/>
    </location>
</feature>
<evidence type="ECO:0000256" key="6">
    <source>
        <dbReference type="ARBA" id="ARBA00022692"/>
    </source>
</evidence>
<evidence type="ECO:0000256" key="3">
    <source>
        <dbReference type="ARBA" id="ARBA00012517"/>
    </source>
</evidence>
<dbReference type="SUPFAM" id="SSF56784">
    <property type="entry name" value="HAD-like"/>
    <property type="match status" value="1"/>
</dbReference>
<dbReference type="GO" id="GO:0005524">
    <property type="term" value="F:ATP binding"/>
    <property type="evidence" value="ECO:0007669"/>
    <property type="project" value="UniProtKB-UniRule"/>
</dbReference>
<dbReference type="GO" id="GO:0060003">
    <property type="term" value="P:copper ion export"/>
    <property type="evidence" value="ECO:0007669"/>
    <property type="project" value="UniProtKB-ARBA"/>
</dbReference>
<dbReference type="GO" id="GO:0055070">
    <property type="term" value="P:copper ion homeostasis"/>
    <property type="evidence" value="ECO:0007669"/>
    <property type="project" value="TreeGrafter"/>
</dbReference>
<name>A0A1R4GL35_BREDI</name>
<evidence type="ECO:0000256" key="8">
    <source>
        <dbReference type="ARBA" id="ARBA00022737"/>
    </source>
</evidence>
<protein>
    <recommendedName>
        <fullName evidence="3">P-type Cu(+) transporter</fullName>
        <ecNumber evidence="3">7.2.2.8</ecNumber>
    </recommendedName>
</protein>
<dbReference type="GO" id="GO:0005886">
    <property type="term" value="C:plasma membrane"/>
    <property type="evidence" value="ECO:0007669"/>
    <property type="project" value="UniProtKB-SubCell"/>
</dbReference>
<dbReference type="GO" id="GO:0140581">
    <property type="term" value="F:P-type monovalent copper transporter activity"/>
    <property type="evidence" value="ECO:0007669"/>
    <property type="project" value="UniProtKB-EC"/>
</dbReference>
<dbReference type="SUPFAM" id="SSF81653">
    <property type="entry name" value="Calcium ATPase, transduction domain A"/>
    <property type="match status" value="1"/>
</dbReference>
<sequence>MSSSKVYEDDVMAAEGLKILDLPVLGMTCASCVGRVEKAIRAVPGVTEAQVNLAAERAQVSLSPDGSAAAVAAAIKSAGYEPMEEEVVYPVREMTCASCVGRVEKALAAVPGVLSASVNLATERATVRFLSGATTFQDLAAAVEQAGYVLEAPEDAGPDASDREQAARDAEIKKLGRAVLIAGAATLPLFVLEMGSHFVPGMHHWVNETIGAFNWKVISFVLATFVLFVPGAVFFRKGVPALLRAAPDMNSLVVLGATAAWAFSSVATFAPQWLPEGTANIYFEAAAVIVTLILVGRWIEARAKGRTGQAIRRLMSLQAKTARVVRDGVEQDVAVDAVKVGDVVVVRPGERVPVDGVVTDGASFVDESMLTGEPIPVEKTAGAEVTGGTLNTTGAFRFEARQVGSQTVLAQIVKMVEAAQGAKLPIQALVDKVTGWFVPVVMGIAALTFAVWFLFGPDPALGMALVATVAVLIIACPCAMGLATPTSIMVGVGRAAELGVLFRKGEALQALQGVEVVAFDKTGTLTEGKPTLTDLVTAEGFDEATVLAQVAALEIRSEHPVARALVAAAEARGVTVVEPQDFASIPGKGVTGLVDGARVAVGADRYMAELGCDVAMFAEAAARLGDEGKTPLYAAVDGRLAAIIAVADPVKATTAEAIAALHELGLKVAVISGDNRRTAAAVARRLGIDEVHAEVMPDGKVAVIEELKAGGRKVAFVGDGVNDAPALAAADVGLAVGGGSDVAIESADVVLTGGDLRGAVSAIGLSRATMNNIRQNLAWAFGYNVLLIPVAAGVLYPVFGLMLSPMLAAGAMALSSVSVVLNALRLRAFKPHIGSNSVKGAA</sequence>
<dbReference type="PROSITE" id="PS50846">
    <property type="entry name" value="HMA_2"/>
    <property type="match status" value="2"/>
</dbReference>
<dbReference type="InterPro" id="IPR044492">
    <property type="entry name" value="P_typ_ATPase_HD_dom"/>
</dbReference>
<feature type="transmembrane region" description="Helical" evidence="18">
    <location>
        <begin position="218"/>
        <end position="239"/>
    </location>
</feature>
<proteinExistence type="inferred from homology"/>
<keyword evidence="7 18" id="KW-0479">Metal-binding</keyword>
<feature type="transmembrane region" description="Helical" evidence="18">
    <location>
        <begin position="433"/>
        <end position="455"/>
    </location>
</feature>
<dbReference type="FunFam" id="3.30.70.100:FF:000005">
    <property type="entry name" value="Copper-exporting P-type ATPase A"/>
    <property type="match status" value="2"/>
</dbReference>
<dbReference type="InterPro" id="IPR006121">
    <property type="entry name" value="HMA_dom"/>
</dbReference>
<dbReference type="PANTHER" id="PTHR43520:SF8">
    <property type="entry name" value="P-TYPE CU(+) TRANSPORTER"/>
    <property type="match status" value="1"/>
</dbReference>
<keyword evidence="14 18" id="KW-1133">Transmembrane helix</keyword>
<accession>A0A1R4GL35</accession>
<dbReference type="Gene3D" id="3.40.50.1000">
    <property type="entry name" value="HAD superfamily/HAD-like"/>
    <property type="match status" value="1"/>
</dbReference>
<dbReference type="Proteomes" id="UP000195766">
    <property type="component" value="Unassembled WGS sequence"/>
</dbReference>
<evidence type="ECO:0000256" key="13">
    <source>
        <dbReference type="ARBA" id="ARBA00022967"/>
    </source>
</evidence>
<evidence type="ECO:0000256" key="14">
    <source>
        <dbReference type="ARBA" id="ARBA00022989"/>
    </source>
</evidence>
<feature type="transmembrane region" description="Helical" evidence="18">
    <location>
        <begin position="178"/>
        <end position="198"/>
    </location>
</feature>
<dbReference type="Pfam" id="PF00122">
    <property type="entry name" value="E1-E2_ATPase"/>
    <property type="match status" value="1"/>
</dbReference>
<gene>
    <name evidence="20" type="ORF">FM111_13630</name>
</gene>
<reference evidence="20 21" key="1">
    <citation type="submission" date="2017-02" db="EMBL/GenBank/DDBJ databases">
        <authorList>
            <person name="Peterson S.W."/>
        </authorList>
    </citation>
    <scope>NUCLEOTIDE SEQUENCE [LARGE SCALE GENOMIC DNA]</scope>
    <source>
        <strain evidence="20 21">3F5N</strain>
    </source>
</reference>
<keyword evidence="5 18" id="KW-1003">Cell membrane</keyword>
<evidence type="ECO:0000256" key="15">
    <source>
        <dbReference type="ARBA" id="ARBA00023008"/>
    </source>
</evidence>
<dbReference type="CDD" id="cd02094">
    <property type="entry name" value="P-type_ATPase_Cu-like"/>
    <property type="match status" value="1"/>
</dbReference>
<feature type="transmembrane region" description="Helical" evidence="18">
    <location>
        <begin position="461"/>
        <end position="484"/>
    </location>
</feature>
<dbReference type="PRINTS" id="PR00119">
    <property type="entry name" value="CATATPASE"/>
</dbReference>
<dbReference type="SFLD" id="SFLDF00027">
    <property type="entry name" value="p-type_atpase"/>
    <property type="match status" value="1"/>
</dbReference>
<dbReference type="EC" id="7.2.2.8" evidence="3"/>
<dbReference type="PROSITE" id="PS01047">
    <property type="entry name" value="HMA_1"/>
    <property type="match status" value="2"/>
</dbReference>
<dbReference type="Gene3D" id="3.30.70.100">
    <property type="match status" value="2"/>
</dbReference>
<dbReference type="AlphaFoldDB" id="A0A1R4GL35"/>
<dbReference type="PANTHER" id="PTHR43520">
    <property type="entry name" value="ATP7, ISOFORM B"/>
    <property type="match status" value="1"/>
</dbReference>
<dbReference type="NCBIfam" id="TIGR01525">
    <property type="entry name" value="ATPase-IB_hvy"/>
    <property type="match status" value="1"/>
</dbReference>
<evidence type="ECO:0000256" key="17">
    <source>
        <dbReference type="ARBA" id="ARBA00023136"/>
    </source>
</evidence>
<keyword evidence="10" id="KW-0187">Copper transport</keyword>
<keyword evidence="6 18" id="KW-0812">Transmembrane</keyword>
<dbReference type="InterPro" id="IPR023299">
    <property type="entry name" value="ATPase_P-typ_cyto_dom_N"/>
</dbReference>
<feature type="transmembrane region" description="Helical" evidence="18">
    <location>
        <begin position="805"/>
        <end position="824"/>
    </location>
</feature>
<dbReference type="SFLD" id="SFLDS00003">
    <property type="entry name" value="Haloacid_Dehalogenase"/>
    <property type="match status" value="1"/>
</dbReference>
<dbReference type="NCBIfam" id="TIGR01511">
    <property type="entry name" value="ATPase-IB1_Cu"/>
    <property type="match status" value="1"/>
</dbReference>
<keyword evidence="17 18" id="KW-0472">Membrane</keyword>
<dbReference type="GO" id="GO:0043682">
    <property type="term" value="F:P-type divalent copper transporter activity"/>
    <property type="evidence" value="ECO:0007669"/>
    <property type="project" value="TreeGrafter"/>
</dbReference>
<feature type="transmembrane region" description="Helical" evidence="18">
    <location>
        <begin position="251"/>
        <end position="274"/>
    </location>
</feature>
<evidence type="ECO:0000256" key="18">
    <source>
        <dbReference type="RuleBase" id="RU362081"/>
    </source>
</evidence>
<evidence type="ECO:0000256" key="1">
    <source>
        <dbReference type="ARBA" id="ARBA00004651"/>
    </source>
</evidence>
<evidence type="ECO:0000313" key="21">
    <source>
        <dbReference type="Proteomes" id="UP000195766"/>
    </source>
</evidence>
<dbReference type="Gene3D" id="2.70.150.10">
    <property type="entry name" value="Calcium-transporting ATPase, cytoplasmic transduction domain A"/>
    <property type="match status" value="1"/>
</dbReference>
<dbReference type="FunFam" id="2.70.150.10:FF:000020">
    <property type="entry name" value="Copper-exporting P-type ATPase A"/>
    <property type="match status" value="1"/>
</dbReference>
<dbReference type="NCBIfam" id="TIGR01494">
    <property type="entry name" value="ATPase_P-type"/>
    <property type="match status" value="1"/>
</dbReference>
<keyword evidence="12" id="KW-0460">Magnesium</keyword>
<dbReference type="InterPro" id="IPR018303">
    <property type="entry name" value="ATPase_P-typ_P_site"/>
</dbReference>
<dbReference type="InterPro" id="IPR008250">
    <property type="entry name" value="ATPase_P-typ_transduc_dom_A_sf"/>
</dbReference>
<evidence type="ECO:0000256" key="2">
    <source>
        <dbReference type="ARBA" id="ARBA00006024"/>
    </source>
</evidence>
<comment type="subcellular location">
    <subcellularLocation>
        <location evidence="1">Cell membrane</location>
        <topology evidence="1">Multi-pass membrane protein</topology>
    </subcellularLocation>
</comment>
<keyword evidence="9 18" id="KW-0547">Nucleotide-binding</keyword>
<evidence type="ECO:0000256" key="9">
    <source>
        <dbReference type="ARBA" id="ARBA00022741"/>
    </source>
</evidence>
<dbReference type="InterPro" id="IPR023214">
    <property type="entry name" value="HAD_sf"/>
</dbReference>
<feature type="domain" description="HMA" evidence="19">
    <location>
        <begin position="18"/>
        <end position="83"/>
    </location>
</feature>
<evidence type="ECO:0000256" key="16">
    <source>
        <dbReference type="ARBA" id="ARBA00023065"/>
    </source>
</evidence>
<keyword evidence="8" id="KW-0677">Repeat</keyword>
<feature type="transmembrane region" description="Helical" evidence="18">
    <location>
        <begin position="280"/>
        <end position="299"/>
    </location>
</feature>
<dbReference type="CDD" id="cd00371">
    <property type="entry name" value="HMA"/>
    <property type="match status" value="2"/>
</dbReference>
<keyword evidence="15" id="KW-0186">Copper</keyword>
<feature type="transmembrane region" description="Helical" evidence="18">
    <location>
        <begin position="777"/>
        <end position="799"/>
    </location>
</feature>
<evidence type="ECO:0000256" key="10">
    <source>
        <dbReference type="ARBA" id="ARBA00022796"/>
    </source>
</evidence>
<dbReference type="InterPro" id="IPR006122">
    <property type="entry name" value="HMA_Cu_ion-bd"/>
</dbReference>
<dbReference type="GO" id="GO:0016887">
    <property type="term" value="F:ATP hydrolysis activity"/>
    <property type="evidence" value="ECO:0007669"/>
    <property type="project" value="InterPro"/>
</dbReference>
<dbReference type="Gene3D" id="3.40.1110.10">
    <property type="entry name" value="Calcium-transporting ATPase, cytoplasmic domain N"/>
    <property type="match status" value="1"/>
</dbReference>
<dbReference type="InterPro" id="IPR059000">
    <property type="entry name" value="ATPase_P-type_domA"/>
</dbReference>
<dbReference type="Pfam" id="PF00403">
    <property type="entry name" value="HMA"/>
    <property type="match status" value="2"/>
</dbReference>
<keyword evidence="11 18" id="KW-0067">ATP-binding</keyword>
<dbReference type="SUPFAM" id="SSF55008">
    <property type="entry name" value="HMA, heavy metal-associated domain"/>
    <property type="match status" value="2"/>
</dbReference>
<dbReference type="InterPro" id="IPR017969">
    <property type="entry name" value="Heavy-metal-associated_CS"/>
</dbReference>
<dbReference type="InterPro" id="IPR023298">
    <property type="entry name" value="ATPase_P-typ_TM_dom_sf"/>
</dbReference>
<keyword evidence="4" id="KW-0813">Transport</keyword>
<dbReference type="NCBIfam" id="TIGR00003">
    <property type="entry name" value="copper ion binding protein"/>
    <property type="match status" value="2"/>
</dbReference>
<keyword evidence="16" id="KW-0406">Ion transport</keyword>
<dbReference type="PRINTS" id="PR00943">
    <property type="entry name" value="CUATPASE"/>
</dbReference>
<dbReference type="InterPro" id="IPR001757">
    <property type="entry name" value="P_typ_ATPase"/>
</dbReference>
<evidence type="ECO:0000256" key="12">
    <source>
        <dbReference type="ARBA" id="ARBA00022842"/>
    </source>
</evidence>
<organism evidence="20 21">
    <name type="scientific">Brevundimonas diminuta 3F5N</name>
    <dbReference type="NCBI Taxonomy" id="1255603"/>
    <lineage>
        <taxon>Bacteria</taxon>
        <taxon>Pseudomonadati</taxon>
        <taxon>Pseudomonadota</taxon>
        <taxon>Alphaproteobacteria</taxon>
        <taxon>Caulobacterales</taxon>
        <taxon>Caulobacteraceae</taxon>
        <taxon>Brevundimonas</taxon>
    </lineage>
</organism>
<dbReference type="Pfam" id="PF00702">
    <property type="entry name" value="Hydrolase"/>
    <property type="match status" value="1"/>
</dbReference>
<dbReference type="InterPro" id="IPR027256">
    <property type="entry name" value="P-typ_ATPase_IB"/>
</dbReference>
<evidence type="ECO:0000256" key="4">
    <source>
        <dbReference type="ARBA" id="ARBA00022448"/>
    </source>
</evidence>
<evidence type="ECO:0000313" key="20">
    <source>
        <dbReference type="EMBL" id="SJM68815.1"/>
    </source>
</evidence>
<dbReference type="GO" id="GO:0005507">
    <property type="term" value="F:copper ion binding"/>
    <property type="evidence" value="ECO:0007669"/>
    <property type="project" value="InterPro"/>
</dbReference>
<keyword evidence="20" id="KW-0378">Hydrolase</keyword>
<dbReference type="SFLD" id="SFLDG00002">
    <property type="entry name" value="C1.7:_P-type_atpase_like"/>
    <property type="match status" value="1"/>
</dbReference>
<keyword evidence="13" id="KW-1278">Translocase</keyword>
<evidence type="ECO:0000256" key="7">
    <source>
        <dbReference type="ARBA" id="ARBA00022723"/>
    </source>
</evidence>
<evidence type="ECO:0000256" key="11">
    <source>
        <dbReference type="ARBA" id="ARBA00022840"/>
    </source>
</evidence>
<comment type="similarity">
    <text evidence="2 18">Belongs to the cation transport ATPase (P-type) (TC 3.A.3) family. Type IB subfamily.</text>
</comment>
<dbReference type="InterPro" id="IPR036412">
    <property type="entry name" value="HAD-like_sf"/>
</dbReference>
<dbReference type="PROSITE" id="PS00154">
    <property type="entry name" value="ATPASE_E1_E2"/>
    <property type="match status" value="1"/>
</dbReference>
<evidence type="ECO:0000259" key="19">
    <source>
        <dbReference type="PROSITE" id="PS50846"/>
    </source>
</evidence>
<evidence type="ECO:0000256" key="5">
    <source>
        <dbReference type="ARBA" id="ARBA00022475"/>
    </source>
</evidence>
<dbReference type="SUPFAM" id="SSF81665">
    <property type="entry name" value="Calcium ATPase, transmembrane domain M"/>
    <property type="match status" value="1"/>
</dbReference>
<dbReference type="EMBL" id="FUIE01000079">
    <property type="protein sequence ID" value="SJM68815.1"/>
    <property type="molecule type" value="Genomic_DNA"/>
</dbReference>
<dbReference type="InterPro" id="IPR036163">
    <property type="entry name" value="HMA_dom_sf"/>
</dbReference>